<proteinExistence type="predicted"/>
<feature type="non-terminal residue" evidence="1">
    <location>
        <position position="140"/>
    </location>
</feature>
<gene>
    <name evidence="1" type="ORF">S06H3_24390</name>
</gene>
<sequence length="140" mass="16208">PVKLEELPKETLIELARMYARNWQTLDGLWFGNVEAQYGLEAAIELDLKNWERQSVVEAERIKKILDLTKGGLSSVLKVLSLMSWQLVPPIFDLEEESPQKIVFYYLLYPVQEGRKRQGKQEFPCKAMNLLLLSSKGRIL</sequence>
<feature type="non-terminal residue" evidence="1">
    <location>
        <position position="1"/>
    </location>
</feature>
<dbReference type="AlphaFoldDB" id="X1N0N9"/>
<evidence type="ECO:0000313" key="1">
    <source>
        <dbReference type="EMBL" id="GAI23831.1"/>
    </source>
</evidence>
<dbReference type="Pfam" id="PF19620">
    <property type="entry name" value="DUF6125"/>
    <property type="match status" value="1"/>
</dbReference>
<dbReference type="EMBL" id="BARV01013553">
    <property type="protein sequence ID" value="GAI23831.1"/>
    <property type="molecule type" value="Genomic_DNA"/>
</dbReference>
<reference evidence="1" key="1">
    <citation type="journal article" date="2014" name="Front. Microbiol.">
        <title>High frequency of phylogenetically diverse reductive dehalogenase-homologous genes in deep subseafloor sedimentary metagenomes.</title>
        <authorList>
            <person name="Kawai M."/>
            <person name="Futagami T."/>
            <person name="Toyoda A."/>
            <person name="Takaki Y."/>
            <person name="Nishi S."/>
            <person name="Hori S."/>
            <person name="Arai W."/>
            <person name="Tsubouchi T."/>
            <person name="Morono Y."/>
            <person name="Uchiyama I."/>
            <person name="Ito T."/>
            <person name="Fujiyama A."/>
            <person name="Inagaki F."/>
            <person name="Takami H."/>
        </authorList>
    </citation>
    <scope>NUCLEOTIDE SEQUENCE</scope>
    <source>
        <strain evidence="1">Expedition CK06-06</strain>
    </source>
</reference>
<name>X1N0N9_9ZZZZ</name>
<organism evidence="1">
    <name type="scientific">marine sediment metagenome</name>
    <dbReference type="NCBI Taxonomy" id="412755"/>
    <lineage>
        <taxon>unclassified sequences</taxon>
        <taxon>metagenomes</taxon>
        <taxon>ecological metagenomes</taxon>
    </lineage>
</organism>
<accession>X1N0N9</accession>
<protein>
    <submittedName>
        <fullName evidence="1">Uncharacterized protein</fullName>
    </submittedName>
</protein>
<comment type="caution">
    <text evidence="1">The sequence shown here is derived from an EMBL/GenBank/DDBJ whole genome shotgun (WGS) entry which is preliminary data.</text>
</comment>